<keyword evidence="2" id="KW-1185">Reference proteome</keyword>
<name>A0ACC0II30_9ERIC</name>
<accession>A0ACC0II30</accession>
<evidence type="ECO:0000313" key="1">
    <source>
        <dbReference type="EMBL" id="KAI8025021.1"/>
    </source>
</evidence>
<evidence type="ECO:0000313" key="2">
    <source>
        <dbReference type="Proteomes" id="UP001060215"/>
    </source>
</evidence>
<dbReference type="EMBL" id="CM045760">
    <property type="protein sequence ID" value="KAI8025021.1"/>
    <property type="molecule type" value="Genomic_DNA"/>
</dbReference>
<comment type="caution">
    <text evidence="1">The sequence shown here is derived from an EMBL/GenBank/DDBJ whole genome shotgun (WGS) entry which is preliminary data.</text>
</comment>
<sequence length="105" mass="11753">MAAPYYNSRATKISVVTNGKGYFEMACPHLSSSEFSGSSSSRGRQEGAEDRTRSNAGAAPKLPESEWPPESWCGVYRSPRSPNHHHRFQESKSANCLLRRQCFEQ</sequence>
<protein>
    <submittedName>
        <fullName evidence="1">Cupincin</fullName>
    </submittedName>
</protein>
<gene>
    <name evidence="1" type="ORF">LOK49_LG02G00014</name>
</gene>
<reference evidence="1 2" key="1">
    <citation type="journal article" date="2022" name="Plant J.">
        <title>Chromosome-level genome of Camellia lanceoleosa provides a valuable resource for understanding genome evolution and self-incompatibility.</title>
        <authorList>
            <person name="Gong W."/>
            <person name="Xiao S."/>
            <person name="Wang L."/>
            <person name="Liao Z."/>
            <person name="Chang Y."/>
            <person name="Mo W."/>
            <person name="Hu G."/>
            <person name="Li W."/>
            <person name="Zhao G."/>
            <person name="Zhu H."/>
            <person name="Hu X."/>
            <person name="Ji K."/>
            <person name="Xiang X."/>
            <person name="Song Q."/>
            <person name="Yuan D."/>
            <person name="Jin S."/>
            <person name="Zhang L."/>
        </authorList>
    </citation>
    <scope>NUCLEOTIDE SEQUENCE [LARGE SCALE GENOMIC DNA]</scope>
    <source>
        <strain evidence="1">SQ_2022a</strain>
    </source>
</reference>
<proteinExistence type="predicted"/>
<organism evidence="1 2">
    <name type="scientific">Camellia lanceoleosa</name>
    <dbReference type="NCBI Taxonomy" id="1840588"/>
    <lineage>
        <taxon>Eukaryota</taxon>
        <taxon>Viridiplantae</taxon>
        <taxon>Streptophyta</taxon>
        <taxon>Embryophyta</taxon>
        <taxon>Tracheophyta</taxon>
        <taxon>Spermatophyta</taxon>
        <taxon>Magnoliopsida</taxon>
        <taxon>eudicotyledons</taxon>
        <taxon>Gunneridae</taxon>
        <taxon>Pentapetalae</taxon>
        <taxon>asterids</taxon>
        <taxon>Ericales</taxon>
        <taxon>Theaceae</taxon>
        <taxon>Camellia</taxon>
    </lineage>
</organism>
<dbReference type="Proteomes" id="UP001060215">
    <property type="component" value="Chromosome 3"/>
</dbReference>